<reference evidence="12 13" key="1">
    <citation type="submission" date="2019-03" db="EMBL/GenBank/DDBJ databases">
        <title>Draft genome sequences of novel Actinobacteria.</title>
        <authorList>
            <person name="Sahin N."/>
            <person name="Ay H."/>
            <person name="Saygin H."/>
        </authorList>
    </citation>
    <scope>NUCLEOTIDE SEQUENCE [LARGE SCALE GENOMIC DNA]</scope>
    <source>
        <strain evidence="12 13">JCM 13523</strain>
    </source>
</reference>
<evidence type="ECO:0000256" key="5">
    <source>
        <dbReference type="ARBA" id="ARBA00011271"/>
    </source>
</evidence>
<dbReference type="EMBL" id="SMKX01000095">
    <property type="protein sequence ID" value="TDD54180.1"/>
    <property type="molecule type" value="Genomic_DNA"/>
</dbReference>
<comment type="function">
    <text evidence="2 10">Catalyzes the isomerization between 2-isopropylmalate and 3-isopropylmalate, via the formation of 2-isopropylmaleate.</text>
</comment>
<protein>
    <recommendedName>
        <fullName evidence="10">3-isopropylmalate dehydratase small subunit</fullName>
        <ecNumber evidence="10">4.2.1.33</ecNumber>
    </recommendedName>
    <alternativeName>
        <fullName evidence="10">Alpha-IPM isomerase</fullName>
        <shortName evidence="10">IPMI</shortName>
    </alternativeName>
    <alternativeName>
        <fullName evidence="10">Isopropylmalate isomerase</fullName>
    </alternativeName>
</protein>
<evidence type="ECO:0000256" key="7">
    <source>
        <dbReference type="ARBA" id="ARBA00022605"/>
    </source>
</evidence>
<comment type="similarity">
    <text evidence="4 10">Belongs to the LeuD family. LeuD type 1 subfamily.</text>
</comment>
<keyword evidence="8 10" id="KW-0456">Lyase</keyword>
<evidence type="ECO:0000256" key="4">
    <source>
        <dbReference type="ARBA" id="ARBA00009845"/>
    </source>
</evidence>
<dbReference type="NCBIfam" id="NF002458">
    <property type="entry name" value="PRK01641.1"/>
    <property type="match status" value="1"/>
</dbReference>
<organism evidence="12 13">
    <name type="scientific">Kribbella antibiotica</name>
    <dbReference type="NCBI Taxonomy" id="190195"/>
    <lineage>
        <taxon>Bacteria</taxon>
        <taxon>Bacillati</taxon>
        <taxon>Actinomycetota</taxon>
        <taxon>Actinomycetes</taxon>
        <taxon>Propionibacteriales</taxon>
        <taxon>Kribbellaceae</taxon>
        <taxon>Kribbella</taxon>
    </lineage>
</organism>
<evidence type="ECO:0000259" key="11">
    <source>
        <dbReference type="Pfam" id="PF00694"/>
    </source>
</evidence>
<evidence type="ECO:0000313" key="13">
    <source>
        <dbReference type="Proteomes" id="UP000295124"/>
    </source>
</evidence>
<dbReference type="Gene3D" id="3.20.19.10">
    <property type="entry name" value="Aconitase, domain 4"/>
    <property type="match status" value="1"/>
</dbReference>
<dbReference type="GO" id="GO:0009098">
    <property type="term" value="P:L-leucine biosynthetic process"/>
    <property type="evidence" value="ECO:0007669"/>
    <property type="project" value="UniProtKB-UniRule"/>
</dbReference>
<comment type="catalytic activity">
    <reaction evidence="1 10">
        <text>(2R,3S)-3-isopropylmalate = (2S)-2-isopropylmalate</text>
        <dbReference type="Rhea" id="RHEA:32287"/>
        <dbReference type="ChEBI" id="CHEBI:1178"/>
        <dbReference type="ChEBI" id="CHEBI:35121"/>
        <dbReference type="EC" id="4.2.1.33"/>
    </reaction>
</comment>
<dbReference type="UniPathway" id="UPA00048">
    <property type="reaction ID" value="UER00071"/>
</dbReference>
<comment type="pathway">
    <text evidence="3 10">Amino-acid biosynthesis; L-leucine biosynthesis; L-leucine from 3-methyl-2-oxobutanoate: step 2/4.</text>
</comment>
<name>A0A4R4Z905_9ACTN</name>
<accession>A0A4R4Z905</accession>
<dbReference type="PANTHER" id="PTHR43345:SF5">
    <property type="entry name" value="3-ISOPROPYLMALATE DEHYDRATASE SMALL SUBUNIT"/>
    <property type="match status" value="1"/>
</dbReference>
<comment type="caution">
    <text evidence="12">The sequence shown here is derived from an EMBL/GenBank/DDBJ whole genome shotgun (WGS) entry which is preliminary data.</text>
</comment>
<dbReference type="InterPro" id="IPR015928">
    <property type="entry name" value="Aconitase/3IPM_dehydase_swvl"/>
</dbReference>
<dbReference type="HAMAP" id="MF_01031">
    <property type="entry name" value="LeuD_type1"/>
    <property type="match status" value="1"/>
</dbReference>
<dbReference type="FunFam" id="3.20.19.10:FF:000003">
    <property type="entry name" value="3-isopropylmalate dehydratase small subunit"/>
    <property type="match status" value="1"/>
</dbReference>
<evidence type="ECO:0000256" key="2">
    <source>
        <dbReference type="ARBA" id="ARBA00002695"/>
    </source>
</evidence>
<dbReference type="SUPFAM" id="SSF52016">
    <property type="entry name" value="LeuD/IlvD-like"/>
    <property type="match status" value="1"/>
</dbReference>
<comment type="subunit">
    <text evidence="5 10">Heterodimer of LeuC and LeuD.</text>
</comment>
<dbReference type="RefSeq" id="WP_132172395.1">
    <property type="nucleotide sequence ID" value="NZ_SMKX01000095.1"/>
</dbReference>
<evidence type="ECO:0000256" key="8">
    <source>
        <dbReference type="ARBA" id="ARBA00023239"/>
    </source>
</evidence>
<dbReference type="GO" id="GO:0003861">
    <property type="term" value="F:3-isopropylmalate dehydratase activity"/>
    <property type="evidence" value="ECO:0007669"/>
    <property type="project" value="UniProtKB-UniRule"/>
</dbReference>
<proteinExistence type="inferred from homology"/>
<dbReference type="EC" id="4.2.1.33" evidence="10"/>
<gene>
    <name evidence="10 12" type="primary">leuD</name>
    <name evidence="12" type="ORF">E1263_27355</name>
</gene>
<dbReference type="InterPro" id="IPR004431">
    <property type="entry name" value="3-IsopropMal_deHydase_ssu"/>
</dbReference>
<dbReference type="Pfam" id="PF00694">
    <property type="entry name" value="Aconitase_C"/>
    <property type="match status" value="1"/>
</dbReference>
<dbReference type="InterPro" id="IPR050075">
    <property type="entry name" value="LeuD"/>
</dbReference>
<dbReference type="OrthoDB" id="9777465at2"/>
<dbReference type="CDD" id="cd01577">
    <property type="entry name" value="IPMI_Swivel"/>
    <property type="match status" value="1"/>
</dbReference>
<keyword evidence="9 10" id="KW-0100">Branched-chain amino acid biosynthesis</keyword>
<dbReference type="Proteomes" id="UP000295124">
    <property type="component" value="Unassembled WGS sequence"/>
</dbReference>
<evidence type="ECO:0000256" key="9">
    <source>
        <dbReference type="ARBA" id="ARBA00023304"/>
    </source>
</evidence>
<dbReference type="InterPro" id="IPR033940">
    <property type="entry name" value="IPMI_Swivel"/>
</dbReference>
<dbReference type="AlphaFoldDB" id="A0A4R4Z905"/>
<evidence type="ECO:0000256" key="3">
    <source>
        <dbReference type="ARBA" id="ARBA00004729"/>
    </source>
</evidence>
<feature type="domain" description="Aconitase A/isopropylmalate dehydratase small subunit swivel" evidence="11">
    <location>
        <begin position="1"/>
        <end position="123"/>
    </location>
</feature>
<dbReference type="GO" id="GO:0009316">
    <property type="term" value="C:3-isopropylmalate dehydratase complex"/>
    <property type="evidence" value="ECO:0007669"/>
    <property type="project" value="InterPro"/>
</dbReference>
<sequence>MESFVQHDGIVVPLLRSNVNTDDIIPARFLKSVRRTGFAAGLFGNWRYLADGRTLDPGFVLNRPQYAGASILVARDNFGCGSSREHAPWALNEYGIRCIVAIGFADIFHTNCFNSGILPITLDAAQIDVLVKSLDSSGPRWRVDLPAQTLTAADGNSYSFAIDPFKKRSLLAGLDNIDWSLAHRSDTLAYERRRRNEAPWLFPTPTE</sequence>
<evidence type="ECO:0000313" key="12">
    <source>
        <dbReference type="EMBL" id="TDD54180.1"/>
    </source>
</evidence>
<keyword evidence="7 10" id="KW-0028">Amino-acid biosynthesis</keyword>
<dbReference type="NCBIfam" id="TIGR00171">
    <property type="entry name" value="leuD"/>
    <property type="match status" value="1"/>
</dbReference>
<dbReference type="PANTHER" id="PTHR43345">
    <property type="entry name" value="3-ISOPROPYLMALATE DEHYDRATASE SMALL SUBUNIT 2-RELATED-RELATED"/>
    <property type="match status" value="1"/>
</dbReference>
<dbReference type="InterPro" id="IPR000573">
    <property type="entry name" value="AconitaseA/IPMdHydase_ssu_swvl"/>
</dbReference>
<evidence type="ECO:0000256" key="1">
    <source>
        <dbReference type="ARBA" id="ARBA00000491"/>
    </source>
</evidence>
<keyword evidence="6 10" id="KW-0432">Leucine biosynthesis</keyword>
<evidence type="ECO:0000256" key="6">
    <source>
        <dbReference type="ARBA" id="ARBA00022430"/>
    </source>
</evidence>
<evidence type="ECO:0000256" key="10">
    <source>
        <dbReference type="HAMAP-Rule" id="MF_01031"/>
    </source>
</evidence>
<keyword evidence="13" id="KW-1185">Reference proteome</keyword>